<dbReference type="InParanoid" id="A0A194X3P7"/>
<dbReference type="GO" id="GO:0005762">
    <property type="term" value="C:mitochondrial large ribosomal subunit"/>
    <property type="evidence" value="ECO:0007669"/>
    <property type="project" value="TreeGrafter"/>
</dbReference>
<dbReference type="PANTHER" id="PTHR11075:SF54">
    <property type="entry name" value="LARGE RIBOSOMAL SUBUNIT PROTEIN ML62"/>
    <property type="match status" value="1"/>
</dbReference>
<sequence>MLPRYAFNACSALRVHGDLSLLRGFRTSSHSKSDDEEADFEAAREWYKGFNKTTIPSKIAETSFSRASGPGGQKTNKTSSKATTTWPLHALLRHVPKVLHQDLRACRYYVPSSDSITIQCDTDRNQSNNREETYQRLTDEIAKMYKKRVPGVTSLEQKKRVENLMKADNAARLRMKKSHGDKKRARSGGGGRGGDF</sequence>
<gene>
    <name evidence="4" type="ORF">LY89DRAFT_698343</name>
</gene>
<dbReference type="Gene3D" id="3.30.160.20">
    <property type="match status" value="1"/>
</dbReference>
<comment type="similarity">
    <text evidence="1">Belongs to the prokaryotic/mitochondrial release factor family.</text>
</comment>
<protein>
    <recommendedName>
        <fullName evidence="3">Prokaryotic-type class I peptide chain release factors domain-containing protein</fullName>
    </recommendedName>
</protein>
<organism evidence="4 5">
    <name type="scientific">Mollisia scopiformis</name>
    <name type="common">Conifer needle endophyte fungus</name>
    <name type="synonym">Phialocephala scopiformis</name>
    <dbReference type="NCBI Taxonomy" id="149040"/>
    <lineage>
        <taxon>Eukaryota</taxon>
        <taxon>Fungi</taxon>
        <taxon>Dikarya</taxon>
        <taxon>Ascomycota</taxon>
        <taxon>Pezizomycotina</taxon>
        <taxon>Leotiomycetes</taxon>
        <taxon>Helotiales</taxon>
        <taxon>Mollisiaceae</taxon>
        <taxon>Mollisia</taxon>
    </lineage>
</organism>
<dbReference type="RefSeq" id="XP_018069019.1">
    <property type="nucleotide sequence ID" value="XM_018216974.1"/>
</dbReference>
<accession>A0A194X3P7</accession>
<dbReference type="GO" id="GO:0004045">
    <property type="term" value="F:peptidyl-tRNA hydrolase activity"/>
    <property type="evidence" value="ECO:0007669"/>
    <property type="project" value="TreeGrafter"/>
</dbReference>
<dbReference type="SUPFAM" id="SSF75620">
    <property type="entry name" value="Release factor"/>
    <property type="match status" value="1"/>
</dbReference>
<dbReference type="KEGG" id="psco:LY89DRAFT_698343"/>
<dbReference type="OrthoDB" id="270639at2759"/>
<evidence type="ECO:0000259" key="3">
    <source>
        <dbReference type="Pfam" id="PF00472"/>
    </source>
</evidence>
<feature type="compositionally biased region" description="Basic residues" evidence="2">
    <location>
        <begin position="173"/>
        <end position="186"/>
    </location>
</feature>
<dbReference type="GO" id="GO:0070126">
    <property type="term" value="P:mitochondrial translational termination"/>
    <property type="evidence" value="ECO:0007669"/>
    <property type="project" value="TreeGrafter"/>
</dbReference>
<feature type="region of interest" description="Disordered" evidence="2">
    <location>
        <begin position="167"/>
        <end position="196"/>
    </location>
</feature>
<dbReference type="InterPro" id="IPR000352">
    <property type="entry name" value="Pep_chain_release_fac_I"/>
</dbReference>
<dbReference type="PANTHER" id="PTHR11075">
    <property type="entry name" value="PEPTIDE CHAIN RELEASE FACTOR"/>
    <property type="match status" value="1"/>
</dbReference>
<dbReference type="FunCoup" id="A0A194X3P7">
    <property type="interactions" value="252"/>
</dbReference>
<reference evidence="4 5" key="1">
    <citation type="submission" date="2015-10" db="EMBL/GenBank/DDBJ databases">
        <title>Full genome of DAOMC 229536 Phialocephala scopiformis, a fungal endophyte of spruce producing the potent anti-insectan compound rugulosin.</title>
        <authorList>
            <consortium name="DOE Joint Genome Institute"/>
            <person name="Walker A.K."/>
            <person name="Frasz S.L."/>
            <person name="Seifert K.A."/>
            <person name="Miller J.D."/>
            <person name="Mondo S.J."/>
            <person name="Labutti K."/>
            <person name="Lipzen A."/>
            <person name="Dockter R."/>
            <person name="Kennedy M."/>
            <person name="Grigoriev I.V."/>
            <person name="Spatafora J.W."/>
        </authorList>
    </citation>
    <scope>NUCLEOTIDE SEQUENCE [LARGE SCALE GENOMIC DNA]</scope>
    <source>
        <strain evidence="4 5">CBS 120377</strain>
    </source>
</reference>
<dbReference type="GeneID" id="28826700"/>
<feature type="domain" description="Prokaryotic-type class I peptide chain release factors" evidence="3">
    <location>
        <begin position="53"/>
        <end position="183"/>
    </location>
</feature>
<dbReference type="AlphaFoldDB" id="A0A194X3P7"/>
<dbReference type="STRING" id="149040.A0A194X3P7"/>
<proteinExistence type="inferred from homology"/>
<evidence type="ECO:0000256" key="1">
    <source>
        <dbReference type="ARBA" id="ARBA00010835"/>
    </source>
</evidence>
<evidence type="ECO:0000256" key="2">
    <source>
        <dbReference type="SAM" id="MobiDB-lite"/>
    </source>
</evidence>
<dbReference type="EMBL" id="KQ947419">
    <property type="protein sequence ID" value="KUJ14664.1"/>
    <property type="molecule type" value="Genomic_DNA"/>
</dbReference>
<feature type="region of interest" description="Disordered" evidence="2">
    <location>
        <begin position="62"/>
        <end position="82"/>
    </location>
</feature>
<keyword evidence="5" id="KW-1185">Reference proteome</keyword>
<feature type="compositionally biased region" description="Gly residues" evidence="2">
    <location>
        <begin position="187"/>
        <end position="196"/>
    </location>
</feature>
<dbReference type="Pfam" id="PF00472">
    <property type="entry name" value="RF-1"/>
    <property type="match status" value="1"/>
</dbReference>
<name>A0A194X3P7_MOLSC</name>
<dbReference type="GO" id="GO:0016150">
    <property type="term" value="F:translation release factor activity, codon nonspecific"/>
    <property type="evidence" value="ECO:0007669"/>
    <property type="project" value="TreeGrafter"/>
</dbReference>
<evidence type="ECO:0000313" key="5">
    <source>
        <dbReference type="Proteomes" id="UP000070700"/>
    </source>
</evidence>
<dbReference type="InterPro" id="IPR052104">
    <property type="entry name" value="Mito_Release_Factor_mL62"/>
</dbReference>
<dbReference type="Proteomes" id="UP000070700">
    <property type="component" value="Unassembled WGS sequence"/>
</dbReference>
<dbReference type="InterPro" id="IPR045853">
    <property type="entry name" value="Pep_chain_release_fac_I_sf"/>
</dbReference>
<evidence type="ECO:0000313" key="4">
    <source>
        <dbReference type="EMBL" id="KUJ14664.1"/>
    </source>
</evidence>